<protein>
    <recommendedName>
        <fullName evidence="3">Glycine zipper domain-containing protein</fullName>
    </recommendedName>
</protein>
<comment type="caution">
    <text evidence="1">The sequence shown here is derived from an EMBL/GenBank/DDBJ whole genome shotgun (WGS) entry which is preliminary data.</text>
</comment>
<proteinExistence type="predicted"/>
<dbReference type="EMBL" id="APOI01000002">
    <property type="protein sequence ID" value="ENU25272.1"/>
    <property type="molecule type" value="Genomic_DNA"/>
</dbReference>
<evidence type="ECO:0000313" key="2">
    <source>
        <dbReference type="Proteomes" id="UP000013034"/>
    </source>
</evidence>
<evidence type="ECO:0008006" key="3">
    <source>
        <dbReference type="Google" id="ProtNLM"/>
    </source>
</evidence>
<gene>
    <name evidence="1" type="ORF">F993_00046</name>
</gene>
<evidence type="ECO:0000313" key="1">
    <source>
        <dbReference type="EMBL" id="ENU25272.1"/>
    </source>
</evidence>
<keyword evidence="2" id="KW-1185">Reference proteome</keyword>
<reference evidence="1 2" key="1">
    <citation type="submission" date="2013-02" db="EMBL/GenBank/DDBJ databases">
        <title>The Genome Sequence of Acinetobacter sp. NIPH 809.</title>
        <authorList>
            <consortium name="The Broad Institute Genome Sequencing Platform"/>
            <consortium name="The Broad Institute Genome Sequencing Center for Infectious Disease"/>
            <person name="Cerqueira G."/>
            <person name="Feldgarden M."/>
            <person name="Courvalin P."/>
            <person name="Perichon B."/>
            <person name="Grillot-Courvalin C."/>
            <person name="Clermont D."/>
            <person name="Rocha E."/>
            <person name="Yoon E.-J."/>
            <person name="Nemec A."/>
            <person name="Walker B."/>
            <person name="Young S.K."/>
            <person name="Zeng Q."/>
            <person name="Gargeya S."/>
            <person name="Fitzgerald M."/>
            <person name="Haas B."/>
            <person name="Abouelleil A."/>
            <person name="Alvarado L."/>
            <person name="Arachchi H.M."/>
            <person name="Berlin A.M."/>
            <person name="Chapman S.B."/>
            <person name="Dewar J."/>
            <person name="Goldberg J."/>
            <person name="Griggs A."/>
            <person name="Gujja S."/>
            <person name="Hansen M."/>
            <person name="Howarth C."/>
            <person name="Imamovic A."/>
            <person name="Larimer J."/>
            <person name="McCowan C."/>
            <person name="Murphy C."/>
            <person name="Neiman D."/>
            <person name="Pearson M."/>
            <person name="Priest M."/>
            <person name="Roberts A."/>
            <person name="Saif S."/>
            <person name="Shea T."/>
            <person name="Sisk P."/>
            <person name="Sykes S."/>
            <person name="Wortman J."/>
            <person name="Nusbaum C."/>
            <person name="Birren B."/>
        </authorList>
    </citation>
    <scope>NUCLEOTIDE SEQUENCE [LARGE SCALE GENOMIC DNA]</scope>
    <source>
        <strain evidence="1 2">NIPH 809</strain>
    </source>
</reference>
<organism evidence="1 2">
    <name type="scientific">Acinetobacter proteolyticus</name>
    <dbReference type="NCBI Taxonomy" id="1776741"/>
    <lineage>
        <taxon>Bacteria</taxon>
        <taxon>Pseudomonadati</taxon>
        <taxon>Pseudomonadota</taxon>
        <taxon>Gammaproteobacteria</taxon>
        <taxon>Moraxellales</taxon>
        <taxon>Moraxellaceae</taxon>
        <taxon>Acinetobacter</taxon>
    </lineage>
</organism>
<accession>A0ABN0JJ43</accession>
<dbReference type="Proteomes" id="UP000013034">
    <property type="component" value="Unassembled WGS sequence"/>
</dbReference>
<name>A0ABN0JJ43_9GAMM</name>
<sequence length="91" mass="9397">MKITCPYCYSDNVSRAAASSNRTNTYGSMAGAGIGTMISKSLPTPMSPLLGGLVGAVVGGIIDSLTQPSQPVATASPYFHCNICQHNFQAV</sequence>
<dbReference type="RefSeq" id="WP_004651968.1">
    <property type="nucleotide sequence ID" value="NZ_KB849177.1"/>
</dbReference>